<organism evidence="5 6">
    <name type="scientific">Novosphingobium mangrovi</name>
    <name type="common">ex Huang et al. 2023</name>
    <dbReference type="NCBI Taxonomy" id="2976432"/>
    <lineage>
        <taxon>Bacteria</taxon>
        <taxon>Pseudomonadati</taxon>
        <taxon>Pseudomonadota</taxon>
        <taxon>Alphaproteobacteria</taxon>
        <taxon>Sphingomonadales</taxon>
        <taxon>Sphingomonadaceae</taxon>
        <taxon>Novosphingobium</taxon>
    </lineage>
</organism>
<accession>A0ABT2I778</accession>
<keyword evidence="3" id="KW-0472">Membrane</keyword>
<evidence type="ECO:0000259" key="4">
    <source>
        <dbReference type="PROSITE" id="PS50887"/>
    </source>
</evidence>
<evidence type="ECO:0000313" key="5">
    <source>
        <dbReference type="EMBL" id="MCT2400670.1"/>
    </source>
</evidence>
<dbReference type="PROSITE" id="PS50887">
    <property type="entry name" value="GGDEF"/>
    <property type="match status" value="1"/>
</dbReference>
<comment type="caution">
    <text evidence="5">The sequence shown here is derived from an EMBL/GenBank/DDBJ whole genome shotgun (WGS) entry which is preliminary data.</text>
</comment>
<feature type="transmembrane region" description="Helical" evidence="3">
    <location>
        <begin position="185"/>
        <end position="208"/>
    </location>
</feature>
<feature type="transmembrane region" description="Helical" evidence="3">
    <location>
        <begin position="36"/>
        <end position="54"/>
    </location>
</feature>
<dbReference type="EC" id="2.7.7.65" evidence="1"/>
<protein>
    <recommendedName>
        <fullName evidence="1">diguanylate cyclase</fullName>
        <ecNumber evidence="1">2.7.7.65</ecNumber>
    </recommendedName>
</protein>
<sequence>MPDITTIAACSTALAAIMAIAIGLSWLKDGRPGQRSWLFAPFGMAVPAGVLLTYPDILPGPWGLRLGWFLLTLVYGAAWLAARVMGGRRARPLAVLLPCTAVLVFSGTLGADDAMSELRMLPRVLLFAAFNGLAAREFGRMRSPRLPSATTLYWIFSAFFAFDLIRSPFALWLPAPLGPGDTQVWSIALFNFLIVLEGSLLGVFMTALGREQLAERHYQLASIDPLTGIGNRRALDDRIAHLEREHDSARSIALAVLDIDNFKSINDALGHAFGDVVIAETAKIARDCFGANNVFRVGGEEFAAIVTARQDDAVVERAEAMRKRYEGHSHRAGSLSRRCTISIGLSRLEDVHDHENAFKAADRALYMAKRLGRNQTVVIDSAAPCTQPPAAEIQTNVSVM</sequence>
<name>A0ABT2I778_9SPHN</name>
<evidence type="ECO:0000256" key="2">
    <source>
        <dbReference type="ARBA" id="ARBA00034247"/>
    </source>
</evidence>
<dbReference type="CDD" id="cd01949">
    <property type="entry name" value="GGDEF"/>
    <property type="match status" value="1"/>
</dbReference>
<dbReference type="Proteomes" id="UP001165583">
    <property type="component" value="Unassembled WGS sequence"/>
</dbReference>
<dbReference type="Pfam" id="PF00990">
    <property type="entry name" value="GGDEF"/>
    <property type="match status" value="1"/>
</dbReference>
<dbReference type="SMART" id="SM00267">
    <property type="entry name" value="GGDEF"/>
    <property type="match status" value="1"/>
</dbReference>
<dbReference type="PANTHER" id="PTHR45138:SF9">
    <property type="entry name" value="DIGUANYLATE CYCLASE DGCM-RELATED"/>
    <property type="match status" value="1"/>
</dbReference>
<evidence type="ECO:0000256" key="1">
    <source>
        <dbReference type="ARBA" id="ARBA00012528"/>
    </source>
</evidence>
<feature type="transmembrane region" description="Helical" evidence="3">
    <location>
        <begin position="151"/>
        <end position="173"/>
    </location>
</feature>
<feature type="transmembrane region" description="Helical" evidence="3">
    <location>
        <begin position="66"/>
        <end position="86"/>
    </location>
</feature>
<evidence type="ECO:0000313" key="6">
    <source>
        <dbReference type="Proteomes" id="UP001165583"/>
    </source>
</evidence>
<feature type="transmembrane region" description="Helical" evidence="3">
    <location>
        <begin position="93"/>
        <end position="111"/>
    </location>
</feature>
<dbReference type="InterPro" id="IPR050469">
    <property type="entry name" value="Diguanylate_Cyclase"/>
</dbReference>
<dbReference type="NCBIfam" id="TIGR00254">
    <property type="entry name" value="GGDEF"/>
    <property type="match status" value="1"/>
</dbReference>
<comment type="catalytic activity">
    <reaction evidence="2">
        <text>2 GTP = 3',3'-c-di-GMP + 2 diphosphate</text>
        <dbReference type="Rhea" id="RHEA:24898"/>
        <dbReference type="ChEBI" id="CHEBI:33019"/>
        <dbReference type="ChEBI" id="CHEBI:37565"/>
        <dbReference type="ChEBI" id="CHEBI:58805"/>
        <dbReference type="EC" id="2.7.7.65"/>
    </reaction>
</comment>
<gene>
    <name evidence="5" type="ORF">NZK81_14020</name>
</gene>
<keyword evidence="3" id="KW-0812">Transmembrane</keyword>
<keyword evidence="6" id="KW-1185">Reference proteome</keyword>
<dbReference type="PANTHER" id="PTHR45138">
    <property type="entry name" value="REGULATORY COMPONENTS OF SENSORY TRANSDUCTION SYSTEM"/>
    <property type="match status" value="1"/>
</dbReference>
<dbReference type="EMBL" id="JANZXA010000009">
    <property type="protein sequence ID" value="MCT2400670.1"/>
    <property type="molecule type" value="Genomic_DNA"/>
</dbReference>
<reference evidence="5" key="1">
    <citation type="submission" date="2022-09" db="EMBL/GenBank/DDBJ databases">
        <title>Novosphingobium sp. Nov., a polycyclic aromatic hydrocarbon-degrading bacterium isolated form mangrove sediments in HongKong.</title>
        <authorList>
            <person name="Hu Z."/>
        </authorList>
    </citation>
    <scope>NUCLEOTIDE SEQUENCE</scope>
    <source>
        <strain evidence="5">HK4-1</strain>
    </source>
</reference>
<feature type="transmembrane region" description="Helical" evidence="3">
    <location>
        <begin position="6"/>
        <end position="27"/>
    </location>
</feature>
<dbReference type="SUPFAM" id="SSF55073">
    <property type="entry name" value="Nucleotide cyclase"/>
    <property type="match status" value="1"/>
</dbReference>
<dbReference type="InterPro" id="IPR029787">
    <property type="entry name" value="Nucleotide_cyclase"/>
</dbReference>
<proteinExistence type="predicted"/>
<keyword evidence="3" id="KW-1133">Transmembrane helix</keyword>
<dbReference type="Gene3D" id="3.30.70.270">
    <property type="match status" value="1"/>
</dbReference>
<evidence type="ECO:0000256" key="3">
    <source>
        <dbReference type="SAM" id="Phobius"/>
    </source>
</evidence>
<dbReference type="RefSeq" id="WP_260046764.1">
    <property type="nucleotide sequence ID" value="NZ_JANZXA010000009.1"/>
</dbReference>
<dbReference type="InterPro" id="IPR043128">
    <property type="entry name" value="Rev_trsase/Diguanyl_cyclase"/>
</dbReference>
<dbReference type="InterPro" id="IPR000160">
    <property type="entry name" value="GGDEF_dom"/>
</dbReference>
<feature type="transmembrane region" description="Helical" evidence="3">
    <location>
        <begin position="123"/>
        <end position="139"/>
    </location>
</feature>
<feature type="domain" description="GGDEF" evidence="4">
    <location>
        <begin position="250"/>
        <end position="381"/>
    </location>
</feature>